<keyword evidence="3" id="KW-1185">Reference proteome</keyword>
<dbReference type="Proteomes" id="UP000626148">
    <property type="component" value="Unassembled WGS sequence"/>
</dbReference>
<organism evidence="2 3">
    <name type="scientific">Saccharospirillum salsuginis</name>
    <dbReference type="NCBI Taxonomy" id="418750"/>
    <lineage>
        <taxon>Bacteria</taxon>
        <taxon>Pseudomonadati</taxon>
        <taxon>Pseudomonadota</taxon>
        <taxon>Gammaproteobacteria</taxon>
        <taxon>Oceanospirillales</taxon>
        <taxon>Saccharospirillaceae</taxon>
        <taxon>Saccharospirillum</taxon>
    </lineage>
</organism>
<feature type="signal peptide" evidence="1">
    <location>
        <begin position="1"/>
        <end position="24"/>
    </location>
</feature>
<name>A0A918K2K2_9GAMM</name>
<accession>A0A918K2K2</accession>
<dbReference type="RefSeq" id="WP_189607257.1">
    <property type="nucleotide sequence ID" value="NZ_BMXR01000002.1"/>
</dbReference>
<evidence type="ECO:0000313" key="3">
    <source>
        <dbReference type="Proteomes" id="UP000626148"/>
    </source>
</evidence>
<proteinExistence type="predicted"/>
<sequence>MKVRMRLGLFATLCLFGASTPAAVSEYPYIYRSPRSMGLGGVDLAIGGHPTSVFSNPAGLARLPDGWQFVPWAPSAGTTTRTYDFLRDLDTALSISDEDAQRQALFDVMDDYRGRNIHAQWSALSSVHWRGRYRDIPMAFTLTRLNSERFDAKPHQGFGTDGVLTVHARRLEGIVFGTAVETGDWHWGLAAKSIHRDRIADSYTPRELVEIARDNPDFEDLYSHGNAKSIDLGLQFSLDLPYLRQGRLGLVTQNLGGLDFGDAGWIPQTTSLGIAFHPPAPGPTSLTIGADYIDLFHDIDIDDDPIKRTRVGVRWQLFEHRRSALAYSMGLYQGAPTLGLIWRWRAVELAATTYAEEQGIYAGQDRERRYLLGFAIGIGDAADTGRIEPGSD</sequence>
<gene>
    <name evidence="2" type="ORF">GCM10007392_08530</name>
</gene>
<feature type="chain" id="PRO_5036834657" evidence="1">
    <location>
        <begin position="25"/>
        <end position="392"/>
    </location>
</feature>
<keyword evidence="1" id="KW-0732">Signal</keyword>
<reference evidence="2" key="1">
    <citation type="journal article" date="2014" name="Int. J. Syst. Evol. Microbiol.">
        <title>Complete genome sequence of Corynebacterium casei LMG S-19264T (=DSM 44701T), isolated from a smear-ripened cheese.</title>
        <authorList>
            <consortium name="US DOE Joint Genome Institute (JGI-PGF)"/>
            <person name="Walter F."/>
            <person name="Albersmeier A."/>
            <person name="Kalinowski J."/>
            <person name="Ruckert C."/>
        </authorList>
    </citation>
    <scope>NUCLEOTIDE SEQUENCE</scope>
    <source>
        <strain evidence="2">KCTC 22169</strain>
    </source>
</reference>
<dbReference type="AlphaFoldDB" id="A0A918K2K2"/>
<protein>
    <submittedName>
        <fullName evidence="2">Uncharacterized protein</fullName>
    </submittedName>
</protein>
<dbReference type="EMBL" id="BMXR01000002">
    <property type="protein sequence ID" value="GGX44058.1"/>
    <property type="molecule type" value="Genomic_DNA"/>
</dbReference>
<comment type="caution">
    <text evidence="2">The sequence shown here is derived from an EMBL/GenBank/DDBJ whole genome shotgun (WGS) entry which is preliminary data.</text>
</comment>
<reference evidence="2" key="2">
    <citation type="submission" date="2020-09" db="EMBL/GenBank/DDBJ databases">
        <authorList>
            <person name="Sun Q."/>
            <person name="Kim S."/>
        </authorList>
    </citation>
    <scope>NUCLEOTIDE SEQUENCE</scope>
    <source>
        <strain evidence="2">KCTC 22169</strain>
    </source>
</reference>
<dbReference type="Gene3D" id="2.40.160.60">
    <property type="entry name" value="Outer membrane protein transport protein (OMPP1/FadL/TodX)"/>
    <property type="match status" value="1"/>
</dbReference>
<evidence type="ECO:0000256" key="1">
    <source>
        <dbReference type="SAM" id="SignalP"/>
    </source>
</evidence>
<evidence type="ECO:0000313" key="2">
    <source>
        <dbReference type="EMBL" id="GGX44058.1"/>
    </source>
</evidence>